<dbReference type="EMBL" id="JAMZIH010001691">
    <property type="protein sequence ID" value="KAJ1677973.1"/>
    <property type="molecule type" value="Genomic_DNA"/>
</dbReference>
<sequence>FAGLQAMRDPLRPGVRTTVERLTRAGVRVMMITGDSEATALSVARTAGIPLAAGSLSHISGPEIDALSEAQLGERIHHISVFARSTPKHKVKIVQALQVNGSVVAMTGDGVNDAPALRMADIGISMGAHATDVAKEAADLILVNDDMSTILAAIEEGKSIFYNIQNFLTFQLSTSVAALSLVALSTLLGLPNPLNAMQVLWINILMDGPPAQSLGVEPADPMVMKQPPRGKNEHILTRKVAMRVLTSAAIILAGTMTVYMYEMQDGTVTARDTTMTFTTFVCFDMFNALSCRSSRRTVRELGLFSNRTFNIAVAGSLIGQLCVVYVPLLQSIFQTEALSFTDIALIIMLTSSVCWVSELSKCWARRRNSTTSFGRRGVGWGKVIGGSSSNGDERELGRREEDEDLVMMAV</sequence>
<reference evidence="1" key="1">
    <citation type="submission" date="2022-06" db="EMBL/GenBank/DDBJ databases">
        <title>Phylogenomic reconstructions and comparative analyses of Kickxellomycotina fungi.</title>
        <authorList>
            <person name="Reynolds N.K."/>
            <person name="Stajich J.E."/>
            <person name="Barry K."/>
            <person name="Grigoriev I.V."/>
            <person name="Crous P."/>
            <person name="Smith M.E."/>
        </authorList>
    </citation>
    <scope>NUCLEOTIDE SEQUENCE</scope>
    <source>
        <strain evidence="1">RSA 2271</strain>
    </source>
</reference>
<gene>
    <name evidence="1" type="primary">PMR1_1</name>
    <name evidence="1" type="ORF">EV182_005047</name>
</gene>
<accession>A0ACC1HQE0</accession>
<dbReference type="Proteomes" id="UP001145114">
    <property type="component" value="Unassembled WGS sequence"/>
</dbReference>
<proteinExistence type="predicted"/>
<protein>
    <submittedName>
        <fullName evidence="1">High affinity Ca2+/Mn2+ P-type ATPase-like protein</fullName>
    </submittedName>
</protein>
<keyword evidence="2" id="KW-1185">Reference proteome</keyword>
<name>A0ACC1HQE0_9FUNG</name>
<evidence type="ECO:0000313" key="2">
    <source>
        <dbReference type="Proteomes" id="UP001145114"/>
    </source>
</evidence>
<comment type="caution">
    <text evidence="1">The sequence shown here is derived from an EMBL/GenBank/DDBJ whole genome shotgun (WGS) entry which is preliminary data.</text>
</comment>
<organism evidence="1 2">
    <name type="scientific">Spiromyces aspiralis</name>
    <dbReference type="NCBI Taxonomy" id="68401"/>
    <lineage>
        <taxon>Eukaryota</taxon>
        <taxon>Fungi</taxon>
        <taxon>Fungi incertae sedis</taxon>
        <taxon>Zoopagomycota</taxon>
        <taxon>Kickxellomycotina</taxon>
        <taxon>Kickxellomycetes</taxon>
        <taxon>Kickxellales</taxon>
        <taxon>Kickxellaceae</taxon>
        <taxon>Spiromyces</taxon>
    </lineage>
</organism>
<evidence type="ECO:0000313" key="1">
    <source>
        <dbReference type="EMBL" id="KAJ1677973.1"/>
    </source>
</evidence>
<feature type="non-terminal residue" evidence="1">
    <location>
        <position position="1"/>
    </location>
</feature>